<evidence type="ECO:0008006" key="3">
    <source>
        <dbReference type="Google" id="ProtNLM"/>
    </source>
</evidence>
<dbReference type="PANTHER" id="PTHR38479">
    <property type="entry name" value="LMO0824 PROTEIN"/>
    <property type="match status" value="1"/>
</dbReference>
<dbReference type="EMBL" id="BSUZ01000001">
    <property type="protein sequence ID" value="GMA87124.1"/>
    <property type="molecule type" value="Genomic_DNA"/>
</dbReference>
<comment type="caution">
    <text evidence="1">The sequence shown here is derived from an EMBL/GenBank/DDBJ whole genome shotgun (WGS) entry which is preliminary data.</text>
</comment>
<evidence type="ECO:0000313" key="2">
    <source>
        <dbReference type="Proteomes" id="UP001157017"/>
    </source>
</evidence>
<evidence type="ECO:0000313" key="1">
    <source>
        <dbReference type="EMBL" id="GMA87124.1"/>
    </source>
</evidence>
<dbReference type="PANTHER" id="PTHR38479:SF2">
    <property type="entry name" value="WINGED HELIX DNA-BINDING DOMAIN-CONTAINING PROTEIN"/>
    <property type="match status" value="1"/>
</dbReference>
<keyword evidence="2" id="KW-1185">Reference proteome</keyword>
<dbReference type="Proteomes" id="UP001157017">
    <property type="component" value="Unassembled WGS sequence"/>
</dbReference>
<proteinExistence type="predicted"/>
<dbReference type="InterPro" id="IPR009351">
    <property type="entry name" value="AlkZ-like"/>
</dbReference>
<reference evidence="2" key="1">
    <citation type="journal article" date="2019" name="Int. J. Syst. Evol. Microbiol.">
        <title>The Global Catalogue of Microorganisms (GCM) 10K type strain sequencing project: providing services to taxonomists for standard genome sequencing and annotation.</title>
        <authorList>
            <consortium name="The Broad Institute Genomics Platform"/>
            <consortium name="The Broad Institute Genome Sequencing Center for Infectious Disease"/>
            <person name="Wu L."/>
            <person name="Ma J."/>
        </authorList>
    </citation>
    <scope>NUCLEOTIDE SEQUENCE [LARGE SCALE GENOMIC DNA]</scope>
    <source>
        <strain evidence="2">NBRC 108730</strain>
    </source>
</reference>
<organism evidence="1 2">
    <name type="scientific">Angustibacter aerolatus</name>
    <dbReference type="NCBI Taxonomy" id="1162965"/>
    <lineage>
        <taxon>Bacteria</taxon>
        <taxon>Bacillati</taxon>
        <taxon>Actinomycetota</taxon>
        <taxon>Actinomycetes</taxon>
        <taxon>Kineosporiales</taxon>
        <taxon>Kineosporiaceae</taxon>
    </lineage>
</organism>
<accession>A0ABQ6JJ39</accession>
<gene>
    <name evidence="1" type="ORF">GCM10025868_23740</name>
</gene>
<dbReference type="Pfam" id="PF06224">
    <property type="entry name" value="AlkZ-like"/>
    <property type="match status" value="1"/>
</dbReference>
<protein>
    <recommendedName>
        <fullName evidence="3">Winged helix DNA-binding domain-containing protein</fullName>
    </recommendedName>
</protein>
<name>A0ABQ6JJ39_9ACTN</name>
<sequence length="136" mass="14285">MTAVRRALAALVAAGTVVEVDVDGTRHVVDPAVLDGLADARRAARAPLLLPGFDEFVLGYARRDDVLDPACFERVVPGGNGMFRATVVDAGRVVAVWKRAGTPARRTADVEPFGSLSARAASAVPRLLARPPWAGT</sequence>